<dbReference type="Gene3D" id="3.90.1590.10">
    <property type="entry name" value="glutathione-dependent formaldehyde- activating enzyme (gfa)"/>
    <property type="match status" value="1"/>
</dbReference>
<dbReference type="Pfam" id="PF04828">
    <property type="entry name" value="GFA"/>
    <property type="match status" value="1"/>
</dbReference>
<dbReference type="GO" id="GO:0046872">
    <property type="term" value="F:metal ion binding"/>
    <property type="evidence" value="ECO:0007669"/>
    <property type="project" value="UniProtKB-KW"/>
</dbReference>
<keyword evidence="2" id="KW-0479">Metal-binding</keyword>
<dbReference type="EMBL" id="CAOQHR010000006">
    <property type="protein sequence ID" value="CAI6335952.1"/>
    <property type="molecule type" value="Genomic_DNA"/>
</dbReference>
<dbReference type="GO" id="GO:0016846">
    <property type="term" value="F:carbon-sulfur lyase activity"/>
    <property type="evidence" value="ECO:0007669"/>
    <property type="project" value="InterPro"/>
</dbReference>
<evidence type="ECO:0000259" key="5">
    <source>
        <dbReference type="PROSITE" id="PS51891"/>
    </source>
</evidence>
<dbReference type="InterPro" id="IPR011057">
    <property type="entry name" value="Mss4-like_sf"/>
</dbReference>
<dbReference type="PANTHER" id="PTHR33337">
    <property type="entry name" value="GFA DOMAIN-CONTAINING PROTEIN"/>
    <property type="match status" value="1"/>
</dbReference>
<protein>
    <recommendedName>
        <fullName evidence="5">CENP-V/GFA domain-containing protein</fullName>
    </recommendedName>
</protein>
<accession>A0A9W4UJ47</accession>
<keyword evidence="3" id="KW-0862">Zinc</keyword>
<dbReference type="InterPro" id="IPR006913">
    <property type="entry name" value="CENP-V/GFA"/>
</dbReference>
<evidence type="ECO:0000256" key="2">
    <source>
        <dbReference type="ARBA" id="ARBA00022723"/>
    </source>
</evidence>
<evidence type="ECO:0000313" key="6">
    <source>
        <dbReference type="EMBL" id="CAI6335952.1"/>
    </source>
</evidence>
<dbReference type="OrthoDB" id="406544at2759"/>
<comment type="similarity">
    <text evidence="1">Belongs to the Gfa family.</text>
</comment>
<evidence type="ECO:0000256" key="3">
    <source>
        <dbReference type="ARBA" id="ARBA00022833"/>
    </source>
</evidence>
<reference evidence="6" key="1">
    <citation type="submission" date="2023-01" db="EMBL/GenBank/DDBJ databases">
        <authorList>
            <person name="Van Ghelder C."/>
            <person name="Rancurel C."/>
        </authorList>
    </citation>
    <scope>NUCLEOTIDE SEQUENCE</scope>
    <source>
        <strain evidence="6">CNCM I-4278</strain>
    </source>
</reference>
<comment type="caution">
    <text evidence="6">The sequence shown here is derived from an EMBL/GenBank/DDBJ whole genome shotgun (WGS) entry which is preliminary data.</text>
</comment>
<proteinExistence type="inferred from homology"/>
<sequence length="189" mass="20730">MAPPPTTAVPSDFVPLTGHCNCKALTYTLKAMPMIIHCCHCTWCQRESGSAFALNAQIECYNLSVNTPPSSPSKQIQPNITHTPSPSGAGQIFASCPSCNVVLYTHYGGNMSRAYVKVGTLDDASRQRVRPDVHLFTTTKLDWVDLSREVENGVKCFEGFYEEESDAWSESGLERLAALRAWAAQEKGL</sequence>
<organism evidence="6 7">
    <name type="scientific">Periconia digitata</name>
    <dbReference type="NCBI Taxonomy" id="1303443"/>
    <lineage>
        <taxon>Eukaryota</taxon>
        <taxon>Fungi</taxon>
        <taxon>Dikarya</taxon>
        <taxon>Ascomycota</taxon>
        <taxon>Pezizomycotina</taxon>
        <taxon>Dothideomycetes</taxon>
        <taxon>Pleosporomycetidae</taxon>
        <taxon>Pleosporales</taxon>
        <taxon>Massarineae</taxon>
        <taxon>Periconiaceae</taxon>
        <taxon>Periconia</taxon>
    </lineage>
</organism>
<dbReference type="Proteomes" id="UP001152607">
    <property type="component" value="Unassembled WGS sequence"/>
</dbReference>
<feature type="domain" description="CENP-V/GFA" evidence="5">
    <location>
        <begin position="16"/>
        <end position="145"/>
    </location>
</feature>
<keyword evidence="4" id="KW-0456">Lyase</keyword>
<name>A0A9W4UJ47_9PLEO</name>
<dbReference type="PANTHER" id="PTHR33337:SF33">
    <property type="entry name" value="CENP-V_GFA DOMAIN-CONTAINING PROTEIN"/>
    <property type="match status" value="1"/>
</dbReference>
<evidence type="ECO:0000256" key="4">
    <source>
        <dbReference type="ARBA" id="ARBA00023239"/>
    </source>
</evidence>
<dbReference type="PROSITE" id="PS51891">
    <property type="entry name" value="CENP_V_GFA"/>
    <property type="match status" value="1"/>
</dbReference>
<dbReference type="SUPFAM" id="SSF51316">
    <property type="entry name" value="Mss4-like"/>
    <property type="match status" value="1"/>
</dbReference>
<keyword evidence="7" id="KW-1185">Reference proteome</keyword>
<dbReference type="AlphaFoldDB" id="A0A9W4UJ47"/>
<gene>
    <name evidence="6" type="ORF">PDIGIT_LOCUS9040</name>
</gene>
<evidence type="ECO:0000256" key="1">
    <source>
        <dbReference type="ARBA" id="ARBA00005495"/>
    </source>
</evidence>
<evidence type="ECO:0000313" key="7">
    <source>
        <dbReference type="Proteomes" id="UP001152607"/>
    </source>
</evidence>